<dbReference type="RefSeq" id="WP_117318916.1">
    <property type="nucleotide sequence ID" value="NZ_QQSW01000016.1"/>
</dbReference>
<dbReference type="Gene3D" id="2.160.10.10">
    <property type="entry name" value="Hexapeptide repeat proteins"/>
    <property type="match status" value="1"/>
</dbReference>
<dbReference type="AlphaFoldDB" id="A0A4R2KMG5"/>
<dbReference type="Proteomes" id="UP000294980">
    <property type="component" value="Unassembled WGS sequence"/>
</dbReference>
<dbReference type="SUPFAM" id="SSF51161">
    <property type="entry name" value="Trimeric LpxA-like enzymes"/>
    <property type="match status" value="1"/>
</dbReference>
<reference evidence="1 2" key="1">
    <citation type="submission" date="2019-03" db="EMBL/GenBank/DDBJ databases">
        <title>Genomic Encyclopedia of Type Strains, Phase IV (KMG-IV): sequencing the most valuable type-strain genomes for metagenomic binning, comparative biology and taxonomic classification.</title>
        <authorList>
            <person name="Goeker M."/>
        </authorList>
    </citation>
    <scope>NUCLEOTIDE SEQUENCE [LARGE SCALE GENOMIC DNA]</scope>
    <source>
        <strain evidence="1 2">DSM 23344</strain>
    </source>
</reference>
<comment type="caution">
    <text evidence="1">The sequence shown here is derived from an EMBL/GenBank/DDBJ whole genome shotgun (WGS) entry which is preliminary data.</text>
</comment>
<dbReference type="EMBL" id="SLWX01000011">
    <property type="protein sequence ID" value="TCO74893.1"/>
    <property type="molecule type" value="Genomic_DNA"/>
</dbReference>
<dbReference type="PANTHER" id="PTHR23416">
    <property type="entry name" value="SIALIC ACID SYNTHASE-RELATED"/>
    <property type="match status" value="1"/>
</dbReference>
<dbReference type="InterPro" id="IPR051159">
    <property type="entry name" value="Hexapeptide_acetyltransf"/>
</dbReference>
<gene>
    <name evidence="1" type="ORF">EV688_11150</name>
</gene>
<sequence>MTILDTARSLIEDFSVAPADYPAIVDQQALPSRLHLSGKGRDNHIYLRGKLAGDVAITFGDVSGCRVFLGDNLQGSLTIALRNNNATVFIGCDCDFNDLTLRSRQPDDMIAIGNSVAVTGPGTWVSGLRGGDARPGIVMGDCCVVARDVILRNTDGHPVFDRASRRQINQPAGDIVVEPHAWLGERAAILKNVRVGAFGVVALGSVVTRDVPRYSVASGVPATCSTRADRFWAWDDSPEGLARAEYFLERFPPE</sequence>
<organism evidence="1 2">
    <name type="scientific">Chromatocurvus halotolerans</name>
    <dbReference type="NCBI Taxonomy" id="1132028"/>
    <lineage>
        <taxon>Bacteria</taxon>
        <taxon>Pseudomonadati</taxon>
        <taxon>Pseudomonadota</taxon>
        <taxon>Gammaproteobacteria</taxon>
        <taxon>Cellvibrionales</taxon>
        <taxon>Halieaceae</taxon>
        <taxon>Chromatocurvus</taxon>
    </lineage>
</organism>
<name>A0A4R2KMG5_9GAMM</name>
<protein>
    <recommendedName>
        <fullName evidence="3">Transferase family hexapeptide repeat protein</fullName>
    </recommendedName>
</protein>
<evidence type="ECO:0000313" key="2">
    <source>
        <dbReference type="Proteomes" id="UP000294980"/>
    </source>
</evidence>
<keyword evidence="2" id="KW-1185">Reference proteome</keyword>
<dbReference type="InterPro" id="IPR011004">
    <property type="entry name" value="Trimer_LpxA-like_sf"/>
</dbReference>
<accession>A0A4R2KMG5</accession>
<dbReference type="OrthoDB" id="9815592at2"/>
<proteinExistence type="predicted"/>
<evidence type="ECO:0008006" key="3">
    <source>
        <dbReference type="Google" id="ProtNLM"/>
    </source>
</evidence>
<evidence type="ECO:0000313" key="1">
    <source>
        <dbReference type="EMBL" id="TCO74893.1"/>
    </source>
</evidence>